<comment type="function">
    <text evidence="2">Plays a role in determining ER morphology.</text>
</comment>
<dbReference type="GO" id="GO:0071788">
    <property type="term" value="P:endoplasmic reticulum tubular network maintenance"/>
    <property type="evidence" value="ECO:0007669"/>
    <property type="project" value="UniProtKB-UniRule"/>
</dbReference>
<comment type="domain">
    <text evidence="2">The C4-type zinc finger motif is necessary both for its ER three-way tubular junction localization and formation.</text>
</comment>
<protein>
    <recommendedName>
        <fullName evidence="2">Endoplasmic reticulum junction formation protein lunapark</fullName>
    </recommendedName>
</protein>
<dbReference type="GO" id="GO:0098826">
    <property type="term" value="C:endoplasmic reticulum tubular network membrane"/>
    <property type="evidence" value="ECO:0007669"/>
    <property type="project" value="UniProtKB-UniRule"/>
</dbReference>
<proteinExistence type="inferred from homology"/>
<feature type="compositionally biased region" description="Basic and acidic residues" evidence="3">
    <location>
        <begin position="330"/>
        <end position="340"/>
    </location>
</feature>
<dbReference type="GO" id="GO:0008270">
    <property type="term" value="F:zinc ion binding"/>
    <property type="evidence" value="ECO:0007669"/>
    <property type="project" value="UniProtKB-KW"/>
</dbReference>
<keyword evidence="2" id="KW-0472">Membrane</keyword>
<organism evidence="5 6">
    <name type="scientific">Tetragonisca angustula</name>
    <dbReference type="NCBI Taxonomy" id="166442"/>
    <lineage>
        <taxon>Eukaryota</taxon>
        <taxon>Metazoa</taxon>
        <taxon>Ecdysozoa</taxon>
        <taxon>Arthropoda</taxon>
        <taxon>Hexapoda</taxon>
        <taxon>Insecta</taxon>
        <taxon>Pterygota</taxon>
        <taxon>Neoptera</taxon>
        <taxon>Endopterygota</taxon>
        <taxon>Hymenoptera</taxon>
        <taxon>Apocrita</taxon>
        <taxon>Aculeata</taxon>
        <taxon>Apoidea</taxon>
        <taxon>Anthophila</taxon>
        <taxon>Apidae</taxon>
        <taxon>Tetragonisca</taxon>
    </lineage>
</organism>
<dbReference type="Proteomes" id="UP001432146">
    <property type="component" value="Unassembled WGS sequence"/>
</dbReference>
<accession>A0AAW0ZCW2</accession>
<dbReference type="Pfam" id="PF10058">
    <property type="entry name" value="Zn_ribbon_10"/>
    <property type="match status" value="1"/>
</dbReference>
<dbReference type="PANTHER" id="PTHR22166:SF12">
    <property type="entry name" value="ENDOPLASMIC RETICULUM JUNCTION FORMATION PROTEIN LUNAPARK"/>
    <property type="match status" value="1"/>
</dbReference>
<dbReference type="InterPro" id="IPR040115">
    <property type="entry name" value="Lnp"/>
</dbReference>
<evidence type="ECO:0000256" key="2">
    <source>
        <dbReference type="RuleBase" id="RU367073"/>
    </source>
</evidence>
<evidence type="ECO:0000313" key="6">
    <source>
        <dbReference type="Proteomes" id="UP001432146"/>
    </source>
</evidence>
<reference evidence="5 6" key="1">
    <citation type="submission" date="2024-05" db="EMBL/GenBank/DDBJ databases">
        <title>The nuclear and mitochondrial genome assemblies of Tetragonisca angustula (Apidae: Meliponini), a tiny yet remarkable pollinator in the Neotropics.</title>
        <authorList>
            <person name="Ferrari R."/>
            <person name="Ricardo P.C."/>
            <person name="Dias F.C."/>
            <person name="Araujo N.S."/>
            <person name="Soares D.O."/>
            <person name="Zhou Q.-S."/>
            <person name="Zhu C.-D."/>
            <person name="Coutinho L."/>
            <person name="Airas M.C."/>
            <person name="Batista T.M."/>
        </authorList>
    </citation>
    <scope>NUCLEOTIDE SEQUENCE [LARGE SCALE GENOMIC DNA]</scope>
    <source>
        <strain evidence="5">ASF017062</strain>
        <tissue evidence="5">Abdomen</tissue>
    </source>
</reference>
<feature type="region of interest" description="Disordered" evidence="3">
    <location>
        <begin position="321"/>
        <end position="380"/>
    </location>
</feature>
<evidence type="ECO:0000256" key="1">
    <source>
        <dbReference type="ARBA" id="ARBA00009940"/>
    </source>
</evidence>
<evidence type="ECO:0000259" key="4">
    <source>
        <dbReference type="Pfam" id="PF10058"/>
    </source>
</evidence>
<feature type="transmembrane region" description="Helical" evidence="2">
    <location>
        <begin position="45"/>
        <end position="67"/>
    </location>
</feature>
<dbReference type="AlphaFoldDB" id="A0AAW0ZCW2"/>
<keyword evidence="6" id="KW-1185">Reference proteome</keyword>
<dbReference type="EMBL" id="JAWNGG020000259">
    <property type="protein sequence ID" value="KAK9295470.1"/>
    <property type="molecule type" value="Genomic_DNA"/>
</dbReference>
<comment type="subcellular location">
    <subcellularLocation>
        <location evidence="2">Endoplasmic reticulum membrane</location>
        <topology evidence="2">Multi-pass membrane protein</topology>
    </subcellularLocation>
</comment>
<keyword evidence="2" id="KW-0479">Metal-binding</keyword>
<comment type="similarity">
    <text evidence="1 2">Belongs to the lunapark family.</text>
</comment>
<feature type="transmembrane region" description="Helical" evidence="2">
    <location>
        <begin position="73"/>
        <end position="92"/>
    </location>
</feature>
<gene>
    <name evidence="5" type="ORF">QLX08_010222</name>
</gene>
<keyword evidence="2" id="KW-0256">Endoplasmic reticulum</keyword>
<evidence type="ECO:0000256" key="3">
    <source>
        <dbReference type="SAM" id="MobiDB-lite"/>
    </source>
</evidence>
<keyword evidence="2" id="KW-1133">Transmembrane helix</keyword>
<keyword evidence="2" id="KW-0863">Zinc-finger</keyword>
<dbReference type="PANTHER" id="PTHR22166">
    <property type="entry name" value="ENDOPLASMIC RETICULUM JUNCTION FORMATION PROTEIN LUNAPARK"/>
    <property type="match status" value="1"/>
</dbReference>
<sequence>MGIYSFLLSRFGRKKTTIEILEDLDVKIEEIERYGYSTEQRHKRIVGVLILYSVLFYIITVFVFYFYFFQASLYDQIFYIIPLLIFPILILLTKKMITWYYKCKISKNQDKLSTMQSEKKKILDEVTETETYKKAKEILLKFAPDQLTIMSSLSPQPKNLQQSNTSQSLMSPAGELRKRAIMNQNQTLIVQNNIPTDTNVPCDTLVCNSPNIHLQSAGRSVNTPNKNCKSPAPHLPILPRPILPKERTGLDRLIDYLVGDGPSNRYALICQSCDSHNGMALKEEFEYFGFKCSYCNFLNHARKQKPCAPKLMYNIERNSSLNTSENLSPDENREHLKDGQTESISASDSDLNEAGNVNPNTAEKKEKEVQNYEKNERNGR</sequence>
<keyword evidence="2" id="KW-0862">Zinc</keyword>
<dbReference type="GO" id="GO:1903373">
    <property type="term" value="P:positive regulation of endoplasmic reticulum tubular network organization"/>
    <property type="evidence" value="ECO:0007669"/>
    <property type="project" value="UniProtKB-UniRule"/>
</dbReference>
<dbReference type="InterPro" id="IPR019273">
    <property type="entry name" value="Lunapark_Znf"/>
</dbReference>
<evidence type="ECO:0000313" key="5">
    <source>
        <dbReference type="EMBL" id="KAK9295470.1"/>
    </source>
</evidence>
<feature type="domain" description="Lunapark zinc ribbon" evidence="4">
    <location>
        <begin position="250"/>
        <end position="299"/>
    </location>
</feature>
<feature type="compositionally biased region" description="Basic and acidic residues" evidence="3">
    <location>
        <begin position="362"/>
        <end position="380"/>
    </location>
</feature>
<comment type="caution">
    <text evidence="5">The sequence shown here is derived from an EMBL/GenBank/DDBJ whole genome shotgun (WGS) entry which is preliminary data.</text>
</comment>
<name>A0AAW0ZCW2_9HYME</name>
<feature type="compositionally biased region" description="Polar residues" evidence="3">
    <location>
        <begin position="341"/>
        <end position="361"/>
    </location>
</feature>
<keyword evidence="2" id="KW-0812">Transmembrane</keyword>